<dbReference type="PANTHER" id="PTHR30349:SF64">
    <property type="entry name" value="PROPHAGE INTEGRASE INTD-RELATED"/>
    <property type="match status" value="1"/>
</dbReference>
<dbReference type="RefSeq" id="WP_190725160.1">
    <property type="nucleotide sequence ID" value="NZ_CP061539.1"/>
</dbReference>
<evidence type="ECO:0000313" key="4">
    <source>
        <dbReference type="EMBL" id="QNV38507.1"/>
    </source>
</evidence>
<keyword evidence="5" id="KW-1185">Reference proteome</keyword>
<feature type="domain" description="Tyr recombinase" evidence="3">
    <location>
        <begin position="360"/>
        <end position="571"/>
    </location>
</feature>
<dbReference type="KEGG" id="rter:IDM49_04385"/>
<organism evidence="4 5">
    <name type="scientific">Rothia terrae</name>
    <dbReference type="NCBI Taxonomy" id="396015"/>
    <lineage>
        <taxon>Bacteria</taxon>
        <taxon>Bacillati</taxon>
        <taxon>Actinomycetota</taxon>
        <taxon>Actinomycetes</taxon>
        <taxon>Micrococcales</taxon>
        <taxon>Micrococcaceae</taxon>
        <taxon>Rothia</taxon>
    </lineage>
</organism>
<dbReference type="InterPro" id="IPR002104">
    <property type="entry name" value="Integrase_catalytic"/>
</dbReference>
<feature type="coiled-coil region" evidence="2">
    <location>
        <begin position="635"/>
        <end position="698"/>
    </location>
</feature>
<dbReference type="PANTHER" id="PTHR30349">
    <property type="entry name" value="PHAGE INTEGRASE-RELATED"/>
    <property type="match status" value="1"/>
</dbReference>
<proteinExistence type="predicted"/>
<reference evidence="4 5" key="1">
    <citation type="submission" date="2020-09" db="EMBL/GenBank/DDBJ databases">
        <title>Investigation of environmental microbes.</title>
        <authorList>
            <person name="Ou Y."/>
            <person name="Kang Q."/>
        </authorList>
    </citation>
    <scope>NUCLEOTIDE SEQUENCE [LARGE SCALE GENOMIC DNA]</scope>
    <source>
        <strain evidence="4 5">KJZ-14</strain>
    </source>
</reference>
<evidence type="ECO:0000256" key="2">
    <source>
        <dbReference type="SAM" id="Coils"/>
    </source>
</evidence>
<dbReference type="AlphaFoldDB" id="A0A7H2BFR1"/>
<sequence>MVQKNILTFPTIPEPALSRSWETAWEKVPAEWQEPVYRLDRAPNNRVFVRNSNYLYSNKTYDYRTGHTLADQELAWYIYTIWSEGTLKVDPAMLRWYVTSTQALIDRQPAEMRDTYSLANIEPYMLIKEAARAFYERNERYPSPNNLKNVESIAKNLYQHLTVRCSDTPWYEHDVWNMRLDSRIPRRENEPHAERVISLEQLTQTWLKEAARFWFSQALTYGYYTWTSVASRVTYLNYFSRFLATYEHTPATLGESLGSIRKLTTAFTDYLKNPVEGCHENALSETTIGSVTSTLQRFYEFAYENKDLITETTHTEAWLNLTADHTRLFPTYRRKKKGKAHPVTFFTSDELTLMLAHLDVLKTPMTQQVTVQTPGAEPATFTGLGDEQAARAWMIQALTGRRASEILMMDYQPLTMLDVDPEKIQEDSFIARMTYQQTKVDGVEPTILVDVAVVNIIKEQQAYVEEKYPGLEHPYLFPNPRANFTGSRPRSYRSYADTLKRLDATVKLTNKAGEPLRFSQTHRLRHTRATELLNNGVPVHVVQRYLGHRSPEMTMRYAETLAATAEAEFLRYKKVGSDGRDLGLSAKDLLEISQLDHRADRILPNGYCMLPPTQTCDKGNACLPCGAFATDASYIQEHRDQLTRLEALIEARKNQYKARRGEDMPETNVWLTGRLREKASLEAIITKLENEAAQNKAVSGAGTSGRVALTLLTNPAKNGTSPIVQPNLRTQR</sequence>
<dbReference type="Pfam" id="PF00589">
    <property type="entry name" value="Phage_integrase"/>
    <property type="match status" value="1"/>
</dbReference>
<dbReference type="GO" id="GO:0006310">
    <property type="term" value="P:DNA recombination"/>
    <property type="evidence" value="ECO:0007669"/>
    <property type="project" value="UniProtKB-KW"/>
</dbReference>
<dbReference type="SUPFAM" id="SSF56349">
    <property type="entry name" value="DNA breaking-rejoining enzymes"/>
    <property type="match status" value="1"/>
</dbReference>
<dbReference type="EMBL" id="CP061539">
    <property type="protein sequence ID" value="QNV38507.1"/>
    <property type="molecule type" value="Genomic_DNA"/>
</dbReference>
<accession>A0A7H2BFR1</accession>
<keyword evidence="2" id="KW-0175">Coiled coil</keyword>
<name>A0A7H2BFR1_9MICC</name>
<dbReference type="Gene3D" id="1.10.443.10">
    <property type="entry name" value="Intergrase catalytic core"/>
    <property type="match status" value="1"/>
</dbReference>
<dbReference type="PROSITE" id="PS51898">
    <property type="entry name" value="TYR_RECOMBINASE"/>
    <property type="match status" value="1"/>
</dbReference>
<gene>
    <name evidence="4" type="ORF">IDM49_04385</name>
</gene>
<evidence type="ECO:0000259" key="3">
    <source>
        <dbReference type="PROSITE" id="PS51898"/>
    </source>
</evidence>
<protein>
    <submittedName>
        <fullName evidence="4">Tyrosine-type recombinase/integrase</fullName>
    </submittedName>
</protein>
<dbReference type="InterPro" id="IPR011010">
    <property type="entry name" value="DNA_brk_join_enz"/>
</dbReference>
<dbReference type="Proteomes" id="UP000516404">
    <property type="component" value="Chromosome"/>
</dbReference>
<evidence type="ECO:0000313" key="5">
    <source>
        <dbReference type="Proteomes" id="UP000516404"/>
    </source>
</evidence>
<evidence type="ECO:0000256" key="1">
    <source>
        <dbReference type="ARBA" id="ARBA00023172"/>
    </source>
</evidence>
<dbReference type="InterPro" id="IPR050090">
    <property type="entry name" value="Tyrosine_recombinase_XerCD"/>
</dbReference>
<dbReference type="GO" id="GO:0015074">
    <property type="term" value="P:DNA integration"/>
    <property type="evidence" value="ECO:0007669"/>
    <property type="project" value="InterPro"/>
</dbReference>
<dbReference type="InterPro" id="IPR013762">
    <property type="entry name" value="Integrase-like_cat_sf"/>
</dbReference>
<dbReference type="GeneID" id="96623462"/>
<dbReference type="GO" id="GO:0003677">
    <property type="term" value="F:DNA binding"/>
    <property type="evidence" value="ECO:0007669"/>
    <property type="project" value="InterPro"/>
</dbReference>
<keyword evidence="1" id="KW-0233">DNA recombination</keyword>